<organism evidence="1">
    <name type="scientific">marine sediment metagenome</name>
    <dbReference type="NCBI Taxonomy" id="412755"/>
    <lineage>
        <taxon>unclassified sequences</taxon>
        <taxon>metagenomes</taxon>
        <taxon>ecological metagenomes</taxon>
    </lineage>
</organism>
<dbReference type="EMBL" id="LAZR01008574">
    <property type="protein sequence ID" value="KKM77906.1"/>
    <property type="molecule type" value="Genomic_DNA"/>
</dbReference>
<accession>A0A0F9KT12</accession>
<feature type="non-terminal residue" evidence="1">
    <location>
        <position position="1"/>
    </location>
</feature>
<sequence>DYISLPKKNGFRDEIKITFRKGVMQVPKWKIEQEVIPLGVVIMEKENNKYIFKLK</sequence>
<comment type="caution">
    <text evidence="1">The sequence shown here is derived from an EMBL/GenBank/DDBJ whole genome shotgun (WGS) entry which is preliminary data.</text>
</comment>
<reference evidence="1" key="1">
    <citation type="journal article" date="2015" name="Nature">
        <title>Complex archaea that bridge the gap between prokaryotes and eukaryotes.</title>
        <authorList>
            <person name="Spang A."/>
            <person name="Saw J.H."/>
            <person name="Jorgensen S.L."/>
            <person name="Zaremba-Niedzwiedzka K."/>
            <person name="Martijn J."/>
            <person name="Lind A.E."/>
            <person name="van Eijk R."/>
            <person name="Schleper C."/>
            <person name="Guy L."/>
            <person name="Ettema T.J."/>
        </authorList>
    </citation>
    <scope>NUCLEOTIDE SEQUENCE</scope>
</reference>
<gene>
    <name evidence="1" type="ORF">LCGC14_1365410</name>
</gene>
<dbReference type="AlphaFoldDB" id="A0A0F9KT12"/>
<protein>
    <submittedName>
        <fullName evidence="1">Uncharacterized protein</fullName>
    </submittedName>
</protein>
<evidence type="ECO:0000313" key="1">
    <source>
        <dbReference type="EMBL" id="KKM77906.1"/>
    </source>
</evidence>
<name>A0A0F9KT12_9ZZZZ</name>
<proteinExistence type="predicted"/>